<keyword evidence="1" id="KW-0175">Coiled coil</keyword>
<feature type="compositionally biased region" description="Basic residues" evidence="2">
    <location>
        <begin position="308"/>
        <end position="320"/>
    </location>
</feature>
<feature type="compositionally biased region" description="Basic and acidic residues" evidence="2">
    <location>
        <begin position="10"/>
        <end position="20"/>
    </location>
</feature>
<name>A0AAV1K1Q1_9NEOP</name>
<feature type="compositionally biased region" description="Polar residues" evidence="2">
    <location>
        <begin position="424"/>
        <end position="442"/>
    </location>
</feature>
<evidence type="ECO:0000313" key="3">
    <source>
        <dbReference type="EMBL" id="CAK1554333.1"/>
    </source>
</evidence>
<evidence type="ECO:0000313" key="4">
    <source>
        <dbReference type="Proteomes" id="UP001497472"/>
    </source>
</evidence>
<feature type="compositionally biased region" description="Polar residues" evidence="2">
    <location>
        <begin position="801"/>
        <end position="810"/>
    </location>
</feature>
<feature type="compositionally biased region" description="Basic and acidic residues" evidence="2">
    <location>
        <begin position="462"/>
        <end position="473"/>
    </location>
</feature>
<reference evidence="3 4" key="1">
    <citation type="submission" date="2023-11" db="EMBL/GenBank/DDBJ databases">
        <authorList>
            <person name="Okamura Y."/>
        </authorList>
    </citation>
    <scope>NUCLEOTIDE SEQUENCE [LARGE SCALE GENOMIC DNA]</scope>
</reference>
<feature type="compositionally biased region" description="Basic and acidic residues" evidence="2">
    <location>
        <begin position="298"/>
        <end position="307"/>
    </location>
</feature>
<organism evidence="3 4">
    <name type="scientific">Leptosia nina</name>
    <dbReference type="NCBI Taxonomy" id="320188"/>
    <lineage>
        <taxon>Eukaryota</taxon>
        <taxon>Metazoa</taxon>
        <taxon>Ecdysozoa</taxon>
        <taxon>Arthropoda</taxon>
        <taxon>Hexapoda</taxon>
        <taxon>Insecta</taxon>
        <taxon>Pterygota</taxon>
        <taxon>Neoptera</taxon>
        <taxon>Endopterygota</taxon>
        <taxon>Lepidoptera</taxon>
        <taxon>Glossata</taxon>
        <taxon>Ditrysia</taxon>
        <taxon>Papilionoidea</taxon>
        <taxon>Pieridae</taxon>
        <taxon>Pierinae</taxon>
        <taxon>Leptosia</taxon>
    </lineage>
</organism>
<dbReference type="GO" id="GO:0042981">
    <property type="term" value="P:regulation of apoptotic process"/>
    <property type="evidence" value="ECO:0007669"/>
    <property type="project" value="InterPro"/>
</dbReference>
<keyword evidence="4" id="KW-1185">Reference proteome</keyword>
<dbReference type="Pfam" id="PF15335">
    <property type="entry name" value="CAAP1"/>
    <property type="match status" value="1"/>
</dbReference>
<feature type="compositionally biased region" description="Basic and acidic residues" evidence="2">
    <location>
        <begin position="142"/>
        <end position="153"/>
    </location>
</feature>
<feature type="compositionally biased region" description="Polar residues" evidence="2">
    <location>
        <begin position="551"/>
        <end position="562"/>
    </location>
</feature>
<proteinExistence type="predicted"/>
<dbReference type="PANTHER" id="PTHR14740">
    <property type="entry name" value="CASPASE ACTIVITY AND APOPTOSIS INHIBITOR 1"/>
    <property type="match status" value="1"/>
</dbReference>
<evidence type="ECO:0000256" key="1">
    <source>
        <dbReference type="SAM" id="Coils"/>
    </source>
</evidence>
<feature type="compositionally biased region" description="Basic and acidic residues" evidence="2">
    <location>
        <begin position="321"/>
        <end position="353"/>
    </location>
</feature>
<feature type="compositionally biased region" description="Basic residues" evidence="2">
    <location>
        <begin position="525"/>
        <end position="539"/>
    </location>
</feature>
<protein>
    <submittedName>
        <fullName evidence="3">Uncharacterized protein</fullName>
    </submittedName>
</protein>
<comment type="caution">
    <text evidence="3">The sequence shown here is derived from an EMBL/GenBank/DDBJ whole genome shotgun (WGS) entry which is preliminary data.</text>
</comment>
<gene>
    <name evidence="3" type="ORF">LNINA_LOCUS13255</name>
</gene>
<feature type="compositionally biased region" description="Basic residues" evidence="2">
    <location>
        <begin position="126"/>
        <end position="141"/>
    </location>
</feature>
<dbReference type="EMBL" id="CAVLEF010000277">
    <property type="protein sequence ID" value="CAK1554333.1"/>
    <property type="molecule type" value="Genomic_DNA"/>
</dbReference>
<feature type="region of interest" description="Disordered" evidence="2">
    <location>
        <begin position="270"/>
        <end position="373"/>
    </location>
</feature>
<feature type="region of interest" description="Disordered" evidence="2">
    <location>
        <begin position="1"/>
        <end position="20"/>
    </location>
</feature>
<dbReference type="PANTHER" id="PTHR14740:SF3">
    <property type="entry name" value="CASPASE ACTIVITY AND APOPTOSIS INHIBITOR 1"/>
    <property type="match status" value="1"/>
</dbReference>
<feature type="coiled-coil region" evidence="1">
    <location>
        <begin position="634"/>
        <end position="702"/>
    </location>
</feature>
<sequence length="839" mass="94427">MKRIKKHRIKQEMPESSQMRKEEHDLAYFIHDRVELMHQVFSVLKQKEIKAMAPQCVQHISLDDLQELCTEELLGISSKRLCAILDGADPPSNTDSSSSSPERLEVISLDSISSDDEILSQDSSKKSKKHRHRHSKKKQKKKESPRCEEENNKASRAGLTVLELLELQARARAIRAQLQQHQMTVPAEQSEGQDTQLSGDDDEVVIKEEAPEVVEISSEDEKPSANELEKQLQILQKTRETAMEETAKKITKRVNDLIITVPQTKTTRKIKLNRSKSTKNDESVSQMPEVVPPTDTIETVKIKDPKDKKNKRQQKKKFKRKQNDGSDHDEITLQLSDSEKMDLLEDYDRRASTEDSESSLSESSTSSVSGVKSSAIIKSAESSIVASKVDQNVLSVAESNDTNEEVSPTMDSFAEFTKSIEATNSSGCKETAETEGSNNIVESHSETIEPDKASNIGIKETTGIDKIECRDSEDNTNTTQELSINAEDGEIINKELSDGELSEESPEVKESTTAVVCISDDEKKSKKKKKKEKKSKKNKKSDFRENADLNFYSQSIPRTNSNKNEDRSSDNIHKESIDSTDATFVKSNLQKENSIDDVFEYLELSDDSSCYEVEGLSVSKEPTAEEIVALSAKIDEIETVDAVAEEEIQEHEHRNEIENISWKDRYLKSKKVTNVLNTANILNALRKKNKELKKKIEENKTEGQAVIPEKVLPEINEIEEGSIDHYNTLQGSTKFVDPVKHAEPVTKEMEKDAKQLLKMYKKLLKYNDMNKTKDPGKKKKKKQKKSKEKDNDLVIKANVHTDISGSPDISLSRSVAAGLSSAYLDIPFRSKSSSGKPHE</sequence>
<feature type="compositionally biased region" description="Basic and acidic residues" evidence="2">
    <location>
        <begin position="443"/>
        <end position="452"/>
    </location>
</feature>
<feature type="compositionally biased region" description="Basic and acidic residues" evidence="2">
    <location>
        <begin position="563"/>
        <end position="577"/>
    </location>
</feature>
<evidence type="ECO:0000256" key="2">
    <source>
        <dbReference type="SAM" id="MobiDB-lite"/>
    </source>
</evidence>
<feature type="region of interest" description="Disordered" evidence="2">
    <location>
        <begin position="424"/>
        <end position="582"/>
    </location>
</feature>
<feature type="region of interest" description="Disordered" evidence="2">
    <location>
        <begin position="766"/>
        <end position="810"/>
    </location>
</feature>
<feature type="compositionally biased region" description="Basic residues" evidence="2">
    <location>
        <begin position="776"/>
        <end position="786"/>
    </location>
</feature>
<dbReference type="AlphaFoldDB" id="A0AAV1K1Q1"/>
<dbReference type="InterPro" id="IPR038991">
    <property type="entry name" value="CAAP1"/>
</dbReference>
<dbReference type="Proteomes" id="UP001497472">
    <property type="component" value="Unassembled WGS sequence"/>
</dbReference>
<accession>A0AAV1K1Q1</accession>
<feature type="region of interest" description="Disordered" evidence="2">
    <location>
        <begin position="115"/>
        <end position="153"/>
    </location>
</feature>
<feature type="compositionally biased region" description="Low complexity" evidence="2">
    <location>
        <begin position="358"/>
        <end position="373"/>
    </location>
</feature>